<accession>A0A5P1EVN3</accession>
<keyword evidence="1" id="KW-0560">Oxidoreductase</keyword>
<feature type="active site" evidence="3">
    <location>
        <position position="204"/>
    </location>
</feature>
<dbReference type="InterPro" id="IPR008927">
    <property type="entry name" value="6-PGluconate_DH-like_C_sf"/>
</dbReference>
<dbReference type="PANTHER" id="PTHR43060:SF13">
    <property type="entry name" value="3-HYDROXYISOBUTYRATE DEHYDROGENASE-LIKE 2, MITOCHONDRIAL-RELATED"/>
    <property type="match status" value="1"/>
</dbReference>
<dbReference type="Gene3D" id="1.10.1040.10">
    <property type="entry name" value="N-(1-d-carboxylethyl)-l-norvaline Dehydrogenase, domain 2"/>
    <property type="match status" value="1"/>
</dbReference>
<dbReference type="InterPro" id="IPR006115">
    <property type="entry name" value="6PGDH_NADP-bd"/>
</dbReference>
<dbReference type="Gramene" id="ONK68551">
    <property type="protein sequence ID" value="ONK68551"/>
    <property type="gene ID" value="A4U43_C05F13140"/>
</dbReference>
<dbReference type="GO" id="GO:0051287">
    <property type="term" value="F:NAD binding"/>
    <property type="evidence" value="ECO:0007669"/>
    <property type="project" value="InterPro"/>
</dbReference>
<dbReference type="Gene3D" id="3.40.50.720">
    <property type="entry name" value="NAD(P)-binding Rossmann-like Domain"/>
    <property type="match status" value="1"/>
</dbReference>
<dbReference type="InterPro" id="IPR029154">
    <property type="entry name" value="HIBADH-like_NADP-bd"/>
</dbReference>
<evidence type="ECO:0000313" key="8">
    <source>
        <dbReference type="Proteomes" id="UP000243459"/>
    </source>
</evidence>
<dbReference type="PANTHER" id="PTHR43060">
    <property type="entry name" value="3-HYDROXYISOBUTYRATE DEHYDROGENASE-LIKE 1, MITOCHONDRIAL-RELATED"/>
    <property type="match status" value="1"/>
</dbReference>
<dbReference type="SUPFAM" id="SSF48179">
    <property type="entry name" value="6-phosphogluconate dehydrogenase C-terminal domain-like"/>
    <property type="match status" value="1"/>
</dbReference>
<feature type="compositionally biased region" description="Low complexity" evidence="4">
    <location>
        <begin position="10"/>
        <end position="22"/>
    </location>
</feature>
<keyword evidence="2" id="KW-0520">NAD</keyword>
<dbReference type="Proteomes" id="UP000243459">
    <property type="component" value="Chromosome 5"/>
</dbReference>
<evidence type="ECO:0000256" key="4">
    <source>
        <dbReference type="SAM" id="MobiDB-lite"/>
    </source>
</evidence>
<dbReference type="InterPro" id="IPR036291">
    <property type="entry name" value="NAD(P)-bd_dom_sf"/>
</dbReference>
<dbReference type="InterPro" id="IPR013328">
    <property type="entry name" value="6PGD_dom2"/>
</dbReference>
<evidence type="ECO:0000256" key="3">
    <source>
        <dbReference type="PIRSR" id="PIRSR000103-1"/>
    </source>
</evidence>
<dbReference type="Pfam" id="PF14833">
    <property type="entry name" value="NAD_binding_11"/>
    <property type="match status" value="1"/>
</dbReference>
<protein>
    <recommendedName>
        <fullName evidence="9">3-hydroxyisobutyrate dehydrogenase-like NAD-binding domain-containing protein</fullName>
    </recommendedName>
</protein>
<dbReference type="InterPro" id="IPR015815">
    <property type="entry name" value="HIBADH-related"/>
</dbReference>
<evidence type="ECO:0000259" key="6">
    <source>
        <dbReference type="Pfam" id="PF14833"/>
    </source>
</evidence>
<feature type="region of interest" description="Disordered" evidence="4">
    <location>
        <begin position="1"/>
        <end position="37"/>
    </location>
</feature>
<sequence length="328" mass="34102">MNESIHFENVTPVSPSSPVSVPHPTPDQSMETAGLTPIRPGVTRVGWIGTGVMGRPMGEPAINRKRILTAHGPASPSKLPPASPPPRLLPAGDLRPPPPTSSSTMLSPPPPTSDRVLLGLLPRPPGGARQSSTPRSSDRRLASSRNCHAVDAPVSGGDIGARDGTLAIFAGAHEESIIQRLSPLFNILGKVTYMGPPGSGQNAKIANQIAISGSIVGLSEALLFAKTAGLDEKGFLDAIREGAAGSKATDLFGERIINRELGPGGFAEYLVKDLGMALDGAELALPGTALFQQLYLGMVANGDGKLGSHAVVTALERINGKNRRKLQD</sequence>
<evidence type="ECO:0000313" key="7">
    <source>
        <dbReference type="EMBL" id="ONK68551.1"/>
    </source>
</evidence>
<dbReference type="SUPFAM" id="SSF51735">
    <property type="entry name" value="NAD(P)-binding Rossmann-fold domains"/>
    <property type="match status" value="1"/>
</dbReference>
<evidence type="ECO:0000256" key="1">
    <source>
        <dbReference type="ARBA" id="ARBA00023002"/>
    </source>
</evidence>
<proteinExistence type="predicted"/>
<dbReference type="PIRSF" id="PIRSF000103">
    <property type="entry name" value="HIBADH"/>
    <property type="match status" value="1"/>
</dbReference>
<dbReference type="Pfam" id="PF03446">
    <property type="entry name" value="NAD_binding_2"/>
    <property type="match status" value="1"/>
</dbReference>
<organism evidence="7 8">
    <name type="scientific">Asparagus officinalis</name>
    <name type="common">Garden asparagus</name>
    <dbReference type="NCBI Taxonomy" id="4686"/>
    <lineage>
        <taxon>Eukaryota</taxon>
        <taxon>Viridiplantae</taxon>
        <taxon>Streptophyta</taxon>
        <taxon>Embryophyta</taxon>
        <taxon>Tracheophyta</taxon>
        <taxon>Spermatophyta</taxon>
        <taxon>Magnoliopsida</taxon>
        <taxon>Liliopsida</taxon>
        <taxon>Asparagales</taxon>
        <taxon>Asparagaceae</taxon>
        <taxon>Asparagoideae</taxon>
        <taxon>Asparagus</taxon>
    </lineage>
</organism>
<feature type="compositionally biased region" description="Pro residues" evidence="4">
    <location>
        <begin position="78"/>
        <end position="88"/>
    </location>
</feature>
<keyword evidence="8" id="KW-1185">Reference proteome</keyword>
<gene>
    <name evidence="7" type="ORF">A4U43_C05F13140</name>
</gene>
<evidence type="ECO:0008006" key="9">
    <source>
        <dbReference type="Google" id="ProtNLM"/>
    </source>
</evidence>
<evidence type="ECO:0000259" key="5">
    <source>
        <dbReference type="Pfam" id="PF03446"/>
    </source>
</evidence>
<dbReference type="AlphaFoldDB" id="A0A5P1EVN3"/>
<feature type="domain" description="6-phosphogluconate dehydrogenase NADP-binding" evidence="5">
    <location>
        <begin position="141"/>
        <end position="195"/>
    </location>
</feature>
<dbReference type="OMA" id="NCHAVDA"/>
<dbReference type="GO" id="GO:0016491">
    <property type="term" value="F:oxidoreductase activity"/>
    <property type="evidence" value="ECO:0007669"/>
    <property type="project" value="UniProtKB-KW"/>
</dbReference>
<name>A0A5P1EVN3_ASPOF</name>
<feature type="region of interest" description="Disordered" evidence="4">
    <location>
        <begin position="71"/>
        <end position="156"/>
    </location>
</feature>
<dbReference type="EMBL" id="CM007385">
    <property type="protein sequence ID" value="ONK68551.1"/>
    <property type="molecule type" value="Genomic_DNA"/>
</dbReference>
<feature type="domain" description="3-hydroxyisobutyrate dehydrogenase-like NAD-binding" evidence="6">
    <location>
        <begin position="198"/>
        <end position="314"/>
    </location>
</feature>
<dbReference type="GO" id="GO:0050661">
    <property type="term" value="F:NADP binding"/>
    <property type="evidence" value="ECO:0007669"/>
    <property type="project" value="InterPro"/>
</dbReference>
<evidence type="ECO:0000256" key="2">
    <source>
        <dbReference type="ARBA" id="ARBA00023027"/>
    </source>
</evidence>
<reference evidence="8" key="1">
    <citation type="journal article" date="2017" name="Nat. Commun.">
        <title>The asparagus genome sheds light on the origin and evolution of a young Y chromosome.</title>
        <authorList>
            <person name="Harkess A."/>
            <person name="Zhou J."/>
            <person name="Xu C."/>
            <person name="Bowers J.E."/>
            <person name="Van der Hulst R."/>
            <person name="Ayyampalayam S."/>
            <person name="Mercati F."/>
            <person name="Riccardi P."/>
            <person name="McKain M.R."/>
            <person name="Kakrana A."/>
            <person name="Tang H."/>
            <person name="Ray J."/>
            <person name="Groenendijk J."/>
            <person name="Arikit S."/>
            <person name="Mathioni S.M."/>
            <person name="Nakano M."/>
            <person name="Shan H."/>
            <person name="Telgmann-Rauber A."/>
            <person name="Kanno A."/>
            <person name="Yue Z."/>
            <person name="Chen H."/>
            <person name="Li W."/>
            <person name="Chen Y."/>
            <person name="Xu X."/>
            <person name="Zhang Y."/>
            <person name="Luo S."/>
            <person name="Chen H."/>
            <person name="Gao J."/>
            <person name="Mao Z."/>
            <person name="Pires J.C."/>
            <person name="Luo M."/>
            <person name="Kudrna D."/>
            <person name="Wing R.A."/>
            <person name="Meyers B.C."/>
            <person name="Yi K."/>
            <person name="Kong H."/>
            <person name="Lavrijsen P."/>
            <person name="Sunseri F."/>
            <person name="Falavigna A."/>
            <person name="Ye Y."/>
            <person name="Leebens-Mack J.H."/>
            <person name="Chen G."/>
        </authorList>
    </citation>
    <scope>NUCLEOTIDE SEQUENCE [LARGE SCALE GENOMIC DNA]</scope>
    <source>
        <strain evidence="8">cv. DH0086</strain>
    </source>
</reference>